<keyword evidence="3" id="KW-1185">Reference proteome</keyword>
<evidence type="ECO:0000256" key="1">
    <source>
        <dbReference type="SAM" id="MobiDB-lite"/>
    </source>
</evidence>
<name>A0A1R1PWB9_ZANCU</name>
<evidence type="ECO:0000313" key="2">
    <source>
        <dbReference type="EMBL" id="OMH85285.1"/>
    </source>
</evidence>
<comment type="caution">
    <text evidence="2">The sequence shown here is derived from an EMBL/GenBank/DDBJ whole genome shotgun (WGS) entry which is preliminary data.</text>
</comment>
<feature type="region of interest" description="Disordered" evidence="1">
    <location>
        <begin position="1"/>
        <end position="67"/>
    </location>
</feature>
<proteinExistence type="predicted"/>
<feature type="compositionally biased region" description="Basic and acidic residues" evidence="1">
    <location>
        <begin position="28"/>
        <end position="41"/>
    </location>
</feature>
<accession>A0A1R1PWB9</accession>
<dbReference type="OrthoDB" id="444265at2759"/>
<dbReference type="Proteomes" id="UP000188320">
    <property type="component" value="Unassembled WGS sequence"/>
</dbReference>
<sequence>MEDNQIFKVPQLPKPDQKTARQNQTDSNKAEFAHATKEENQQKQQQQQQPRGIPKLDYTAPENRTEPERPYYLQAIKEGKIVQEVELDVDQDYFVVGTLFFGITRI</sequence>
<dbReference type="AlphaFoldDB" id="A0A1R1PWB9"/>
<gene>
    <name evidence="2" type="ORF">AX774_g1163</name>
</gene>
<evidence type="ECO:0000313" key="3">
    <source>
        <dbReference type="Proteomes" id="UP000188320"/>
    </source>
</evidence>
<organism evidence="2 3">
    <name type="scientific">Zancudomyces culisetae</name>
    <name type="common">Gut fungus</name>
    <name type="synonym">Smittium culisetae</name>
    <dbReference type="NCBI Taxonomy" id="1213189"/>
    <lineage>
        <taxon>Eukaryota</taxon>
        <taxon>Fungi</taxon>
        <taxon>Fungi incertae sedis</taxon>
        <taxon>Zoopagomycota</taxon>
        <taxon>Kickxellomycotina</taxon>
        <taxon>Harpellomycetes</taxon>
        <taxon>Harpellales</taxon>
        <taxon>Legeriomycetaceae</taxon>
        <taxon>Zancudomyces</taxon>
    </lineage>
</organism>
<reference evidence="3" key="1">
    <citation type="submission" date="2017-01" db="EMBL/GenBank/DDBJ databases">
        <authorList>
            <person name="Wang Y."/>
            <person name="White M."/>
            <person name="Kvist S."/>
            <person name="Moncalvo J.-M."/>
        </authorList>
    </citation>
    <scope>NUCLEOTIDE SEQUENCE [LARGE SCALE GENOMIC DNA]</scope>
    <source>
        <strain evidence="3">COL-18-3</strain>
    </source>
</reference>
<dbReference type="EMBL" id="LSSK01000096">
    <property type="protein sequence ID" value="OMH85285.1"/>
    <property type="molecule type" value="Genomic_DNA"/>
</dbReference>
<protein>
    <submittedName>
        <fullName evidence="2">Uncharacterized protein</fullName>
    </submittedName>
</protein>